<dbReference type="Proteomes" id="UP000823641">
    <property type="component" value="Unassembled WGS sequence"/>
</dbReference>
<proteinExistence type="predicted"/>
<dbReference type="PANTHER" id="PTHR43745">
    <property type="entry name" value="NITROREDUCTASE MJ1384-RELATED"/>
    <property type="match status" value="1"/>
</dbReference>
<feature type="domain" description="Nitroreductase" evidence="2">
    <location>
        <begin position="63"/>
        <end position="230"/>
    </location>
</feature>
<dbReference type="PANTHER" id="PTHR43745:SF2">
    <property type="entry name" value="NITROREDUCTASE MJ1384-RELATED"/>
    <property type="match status" value="1"/>
</dbReference>
<evidence type="ECO:0000313" key="3">
    <source>
        <dbReference type="EMBL" id="MBO8459094.1"/>
    </source>
</evidence>
<protein>
    <submittedName>
        <fullName evidence="3">SagB/ThcOx family dehydrogenase</fullName>
    </submittedName>
</protein>
<feature type="signal peptide" evidence="1">
    <location>
        <begin position="1"/>
        <end position="18"/>
    </location>
</feature>
<sequence>MKKTLLLCLLAASFTACQQNNNTQAAVAEQATKPSTPLQVVNDTIHLVQPDTTLTTTLMHTLSHRSSIREYAQTQLDNETLSTLLWAANGINRPENGKRTAPSAVNAQDIVLYVTMDMGTFVYLPKEHALQLVCTTDLRKAVAHTQDFAAVAPLSIILVSDLTKFPFDDPQRATLLGAMDAGYVSQNIYLYCAADNLATVARGTMDKAAIQQALQLTDKQIPMLNHPVGYIK</sequence>
<reference evidence="3" key="1">
    <citation type="submission" date="2020-10" db="EMBL/GenBank/DDBJ databases">
        <authorList>
            <person name="Gilroy R."/>
        </authorList>
    </citation>
    <scope>NUCLEOTIDE SEQUENCE</scope>
    <source>
        <strain evidence="3">G3-3990</strain>
    </source>
</reference>
<dbReference type="InterPro" id="IPR029479">
    <property type="entry name" value="Nitroreductase"/>
</dbReference>
<dbReference type="InterPro" id="IPR052544">
    <property type="entry name" value="Bacteriocin_Proc_Enz"/>
</dbReference>
<keyword evidence="1" id="KW-0732">Signal</keyword>
<gene>
    <name evidence="3" type="ORF">IAA73_01990</name>
</gene>
<dbReference type="Pfam" id="PF00881">
    <property type="entry name" value="Nitroreductase"/>
    <property type="match status" value="1"/>
</dbReference>
<comment type="caution">
    <text evidence="3">The sequence shown here is derived from an EMBL/GenBank/DDBJ whole genome shotgun (WGS) entry which is preliminary data.</text>
</comment>
<evidence type="ECO:0000313" key="4">
    <source>
        <dbReference type="Proteomes" id="UP000823641"/>
    </source>
</evidence>
<organism evidence="3 4">
    <name type="scientific">Candidatus Gallipaludibacter merdavium</name>
    <dbReference type="NCBI Taxonomy" id="2840839"/>
    <lineage>
        <taxon>Bacteria</taxon>
        <taxon>Pseudomonadati</taxon>
        <taxon>Bacteroidota</taxon>
        <taxon>Bacteroidia</taxon>
        <taxon>Bacteroidales</taxon>
        <taxon>Candidatus Gallipaludibacter</taxon>
    </lineage>
</organism>
<dbReference type="AlphaFoldDB" id="A0A9D9N3M3"/>
<accession>A0A9D9N3M3</accession>
<dbReference type="PROSITE" id="PS51257">
    <property type="entry name" value="PROKAR_LIPOPROTEIN"/>
    <property type="match status" value="1"/>
</dbReference>
<dbReference type="InterPro" id="IPR000415">
    <property type="entry name" value="Nitroreductase-like"/>
</dbReference>
<reference evidence="3" key="2">
    <citation type="journal article" date="2021" name="PeerJ">
        <title>Extensive microbial diversity within the chicken gut microbiome revealed by metagenomics and culture.</title>
        <authorList>
            <person name="Gilroy R."/>
            <person name="Ravi A."/>
            <person name="Getino M."/>
            <person name="Pursley I."/>
            <person name="Horton D.L."/>
            <person name="Alikhan N.F."/>
            <person name="Baker D."/>
            <person name="Gharbi K."/>
            <person name="Hall N."/>
            <person name="Watson M."/>
            <person name="Adriaenssens E.M."/>
            <person name="Foster-Nyarko E."/>
            <person name="Jarju S."/>
            <person name="Secka A."/>
            <person name="Antonio M."/>
            <person name="Oren A."/>
            <person name="Chaudhuri R.R."/>
            <person name="La Ragione R."/>
            <person name="Hildebrand F."/>
            <person name="Pallen M.J."/>
        </authorList>
    </citation>
    <scope>NUCLEOTIDE SEQUENCE</scope>
    <source>
        <strain evidence="3">G3-3990</strain>
    </source>
</reference>
<feature type="chain" id="PRO_5039457564" evidence="1">
    <location>
        <begin position="19"/>
        <end position="232"/>
    </location>
</feature>
<evidence type="ECO:0000256" key="1">
    <source>
        <dbReference type="SAM" id="SignalP"/>
    </source>
</evidence>
<dbReference type="GO" id="GO:0016491">
    <property type="term" value="F:oxidoreductase activity"/>
    <property type="evidence" value="ECO:0007669"/>
    <property type="project" value="InterPro"/>
</dbReference>
<dbReference type="EMBL" id="JADIMG010000019">
    <property type="protein sequence ID" value="MBO8459094.1"/>
    <property type="molecule type" value="Genomic_DNA"/>
</dbReference>
<dbReference type="SUPFAM" id="SSF55469">
    <property type="entry name" value="FMN-dependent nitroreductase-like"/>
    <property type="match status" value="1"/>
</dbReference>
<dbReference type="CDD" id="cd02142">
    <property type="entry name" value="McbC_SagB-like_oxidoreductase"/>
    <property type="match status" value="1"/>
</dbReference>
<name>A0A9D9N3M3_9BACT</name>
<dbReference type="Gene3D" id="3.40.109.10">
    <property type="entry name" value="NADH Oxidase"/>
    <property type="match status" value="1"/>
</dbReference>
<evidence type="ECO:0000259" key="2">
    <source>
        <dbReference type="Pfam" id="PF00881"/>
    </source>
</evidence>